<dbReference type="Gene3D" id="1.10.1790.10">
    <property type="entry name" value="PRD domain"/>
    <property type="match status" value="1"/>
</dbReference>
<evidence type="ECO:0000313" key="9">
    <source>
        <dbReference type="EMBL" id="EOW78941.1"/>
    </source>
</evidence>
<gene>
    <name evidence="9" type="ORF">I592_03079</name>
    <name evidence="8" type="ORF">UKC_00369</name>
</gene>
<dbReference type="SMART" id="SM01061">
    <property type="entry name" value="CAT_RBD"/>
    <property type="match status" value="1"/>
</dbReference>
<dbReference type="InterPro" id="IPR001550">
    <property type="entry name" value="Transcrpt_antitermin_CS"/>
</dbReference>
<dbReference type="PROSITE" id="PS51372">
    <property type="entry name" value="PRD_2"/>
    <property type="match status" value="2"/>
</dbReference>
<evidence type="ECO:0000259" key="7">
    <source>
        <dbReference type="PROSITE" id="PS51372"/>
    </source>
</evidence>
<evidence type="ECO:0000256" key="5">
    <source>
        <dbReference type="ARBA" id="ARBA00023163"/>
    </source>
</evidence>
<dbReference type="GO" id="GO:0045893">
    <property type="term" value="P:positive regulation of DNA-templated transcription"/>
    <property type="evidence" value="ECO:0007669"/>
    <property type="project" value="InterPro"/>
</dbReference>
<organism evidence="8 10">
    <name type="scientific">Enterococcus gilvus ATCC BAA-350</name>
    <dbReference type="NCBI Taxonomy" id="1158614"/>
    <lineage>
        <taxon>Bacteria</taxon>
        <taxon>Bacillati</taxon>
        <taxon>Bacillota</taxon>
        <taxon>Bacilli</taxon>
        <taxon>Lactobacillales</taxon>
        <taxon>Enterococcaceae</taxon>
        <taxon>Enterococcus</taxon>
    </lineage>
</organism>
<dbReference type="Gene3D" id="2.30.24.10">
    <property type="entry name" value="CAT RNA-binding domain"/>
    <property type="match status" value="1"/>
</dbReference>
<dbReference type="Pfam" id="PF03123">
    <property type="entry name" value="CAT_RBD"/>
    <property type="match status" value="1"/>
</dbReference>
<evidence type="ECO:0000256" key="6">
    <source>
        <dbReference type="ARBA" id="ARBA00038510"/>
    </source>
</evidence>
<proteinExistence type="inferred from homology"/>
<keyword evidence="4" id="KW-0010">Activator</keyword>
<dbReference type="Gene3D" id="1.20.890.100">
    <property type="match status" value="1"/>
</dbReference>
<dbReference type="PROSITE" id="PS00654">
    <property type="entry name" value="PRD_1"/>
    <property type="match status" value="1"/>
</dbReference>
<evidence type="ECO:0000313" key="10">
    <source>
        <dbReference type="Proteomes" id="UP000013750"/>
    </source>
</evidence>
<evidence type="ECO:0000313" key="11">
    <source>
        <dbReference type="Proteomes" id="UP000014160"/>
    </source>
</evidence>
<dbReference type="Proteomes" id="UP000013750">
    <property type="component" value="Unassembled WGS sequence"/>
</dbReference>
<dbReference type="Proteomes" id="UP000014160">
    <property type="component" value="Unassembled WGS sequence"/>
</dbReference>
<evidence type="ECO:0000256" key="1">
    <source>
        <dbReference type="ARBA" id="ARBA00022737"/>
    </source>
</evidence>
<dbReference type="GO" id="GO:0003723">
    <property type="term" value="F:RNA binding"/>
    <property type="evidence" value="ECO:0007669"/>
    <property type="project" value="UniProtKB-KW"/>
</dbReference>
<sequence length="300" mass="34806">MCLWIVTALRGLDLNFILKGNHMYIAKVINNNIVISENADQQEIVVMGKGLGFKKKAGDIIDEAKIEKVYLSTKEWNVNKLTQLLASIPIEYIQVANEIISFARASLGKRLSDNLNLTLTDHINFAIERYEQGMETKNGLLWEIKRFYNHEFLIGKEALNIIQQRLGIKFSEDEAGFIAFHIVNAELDMNQMNQVSEMTKIIQNVLNIIKYHFKIDLDEYSLNYERFITHLKFFVQRLFNGTKLDDSGTASFMFGLKERFPKEYACSLKISEYVSKEFGRPLEEDELIYLTIHIKRITTE</sequence>
<feature type="domain" description="PRD" evidence="7">
    <location>
        <begin position="193"/>
        <end position="300"/>
    </location>
</feature>
<evidence type="ECO:0000256" key="2">
    <source>
        <dbReference type="ARBA" id="ARBA00022884"/>
    </source>
</evidence>
<evidence type="ECO:0000313" key="8">
    <source>
        <dbReference type="EMBL" id="EOI58297.1"/>
    </source>
</evidence>
<evidence type="ECO:0000256" key="3">
    <source>
        <dbReference type="ARBA" id="ARBA00023015"/>
    </source>
</evidence>
<dbReference type="NCBIfam" id="NF046042">
    <property type="entry name" value="LicT"/>
    <property type="match status" value="1"/>
</dbReference>
<reference evidence="8 10" key="1">
    <citation type="submission" date="2013-02" db="EMBL/GenBank/DDBJ databases">
        <title>The Genome Sequence of Enterococcus gilvus ATCC BAA-350.</title>
        <authorList>
            <consortium name="The Broad Institute Genome Sequencing Platform"/>
            <consortium name="The Broad Institute Genome Sequencing Center for Infectious Disease"/>
            <person name="Earl A.M."/>
            <person name="Gilmore M.S."/>
            <person name="Lebreton F."/>
            <person name="Walker B."/>
            <person name="Young S.K."/>
            <person name="Zeng Q."/>
            <person name="Gargeya S."/>
            <person name="Fitzgerald M."/>
            <person name="Haas B."/>
            <person name="Abouelleil A."/>
            <person name="Alvarado L."/>
            <person name="Arachchi H.M."/>
            <person name="Berlin A.M."/>
            <person name="Chapman S.B."/>
            <person name="Dewar J."/>
            <person name="Goldberg J."/>
            <person name="Griggs A."/>
            <person name="Gujja S."/>
            <person name="Hansen M."/>
            <person name="Howarth C."/>
            <person name="Imamovic A."/>
            <person name="Larimer J."/>
            <person name="McCowan C."/>
            <person name="Murphy C."/>
            <person name="Neiman D."/>
            <person name="Pearson M."/>
            <person name="Priest M."/>
            <person name="Roberts A."/>
            <person name="Saif S."/>
            <person name="Shea T."/>
            <person name="Sisk P."/>
            <person name="Sykes S."/>
            <person name="Wortman J."/>
            <person name="Nusbaum C."/>
            <person name="Birren B."/>
        </authorList>
    </citation>
    <scope>NUCLEOTIDE SEQUENCE [LARGE SCALE GENOMIC DNA]</scope>
    <source>
        <strain evidence="8 10">ATCC BAA-350</strain>
    </source>
</reference>
<comment type="caution">
    <text evidence="8">The sequence shown here is derived from an EMBL/GenBank/DDBJ whole genome shotgun (WGS) entry which is preliminary data.</text>
</comment>
<keyword evidence="3" id="KW-0805">Transcription regulation</keyword>
<protein>
    <recommendedName>
        <fullName evidence="7">PRD domain-containing protein</fullName>
    </recommendedName>
</protein>
<dbReference type="eggNOG" id="COG3711">
    <property type="taxonomic scope" value="Bacteria"/>
</dbReference>
<dbReference type="HOGENOM" id="CLU_078802_0_0_9"/>
<reference evidence="9 11" key="2">
    <citation type="submission" date="2013-03" db="EMBL/GenBank/DDBJ databases">
        <title>The Genome Sequence of Enterococcus gilvus ATCC BAA-350 (PacBio/Illumina hybrid assembly).</title>
        <authorList>
            <consortium name="The Broad Institute Genomics Platform"/>
            <consortium name="The Broad Institute Genome Sequencing Center for Infectious Disease"/>
            <person name="Earl A."/>
            <person name="Russ C."/>
            <person name="Gilmore M."/>
            <person name="Surin D."/>
            <person name="Walker B."/>
            <person name="Young S."/>
            <person name="Zeng Q."/>
            <person name="Gargeya S."/>
            <person name="Fitzgerald M."/>
            <person name="Haas B."/>
            <person name="Abouelleil A."/>
            <person name="Allen A.W."/>
            <person name="Alvarado L."/>
            <person name="Arachchi H.M."/>
            <person name="Berlin A.M."/>
            <person name="Chapman S.B."/>
            <person name="Gainer-Dewar J."/>
            <person name="Goldberg J."/>
            <person name="Griggs A."/>
            <person name="Gujja S."/>
            <person name="Hansen M."/>
            <person name="Howarth C."/>
            <person name="Imamovic A."/>
            <person name="Ireland A."/>
            <person name="Larimer J."/>
            <person name="McCowan C."/>
            <person name="Murphy C."/>
            <person name="Pearson M."/>
            <person name="Poon T.W."/>
            <person name="Priest M."/>
            <person name="Roberts A."/>
            <person name="Saif S."/>
            <person name="Shea T."/>
            <person name="Sisk P."/>
            <person name="Sykes S."/>
            <person name="Wortman J."/>
            <person name="Nusbaum C."/>
            <person name="Birren B."/>
        </authorList>
    </citation>
    <scope>NUCLEOTIDE SEQUENCE [LARGE SCALE GENOMIC DNA]</scope>
    <source>
        <strain evidence="9 11">ATCC BAA-350</strain>
    </source>
</reference>
<keyword evidence="5" id="KW-0804">Transcription</keyword>
<dbReference type="InterPro" id="IPR050661">
    <property type="entry name" value="BglG_antiterminators"/>
</dbReference>
<dbReference type="EMBL" id="AJDQ01000003">
    <property type="protein sequence ID" value="EOI58297.1"/>
    <property type="molecule type" value="Genomic_DNA"/>
</dbReference>
<dbReference type="AlphaFoldDB" id="R2Y7D2"/>
<dbReference type="InterPro" id="IPR011608">
    <property type="entry name" value="PRD"/>
</dbReference>
<dbReference type="SUPFAM" id="SSF63520">
    <property type="entry name" value="PTS-regulatory domain, PRD"/>
    <property type="match status" value="2"/>
</dbReference>
<dbReference type="PATRIC" id="fig|1158614.3.peg.366"/>
<evidence type="ECO:0000256" key="4">
    <source>
        <dbReference type="ARBA" id="ARBA00023159"/>
    </source>
</evidence>
<dbReference type="Gene3D" id="1.20.58.1950">
    <property type="match status" value="1"/>
</dbReference>
<name>R2Y7D2_9ENTE</name>
<comment type="similarity">
    <text evidence="6">Belongs to the transcriptional antiterminator BglG family.</text>
</comment>
<keyword evidence="1" id="KW-0677">Repeat</keyword>
<dbReference type="PANTHER" id="PTHR30185:SF15">
    <property type="entry name" value="CRYPTIC BETA-GLUCOSIDE BGL OPERON ANTITERMINATOR"/>
    <property type="match status" value="1"/>
</dbReference>
<dbReference type="InterPro" id="IPR036650">
    <property type="entry name" value="CAT_RNA-bd_dom_sf"/>
</dbReference>
<dbReference type="Pfam" id="PF00874">
    <property type="entry name" value="PRD"/>
    <property type="match status" value="2"/>
</dbReference>
<dbReference type="InterPro" id="IPR004341">
    <property type="entry name" value="CAT_RNA-bd_dom"/>
</dbReference>
<dbReference type="SUPFAM" id="SSF50151">
    <property type="entry name" value="SacY-like RNA-binding domain"/>
    <property type="match status" value="1"/>
</dbReference>
<keyword evidence="11" id="KW-1185">Reference proteome</keyword>
<dbReference type="EMBL" id="ASWH01000002">
    <property type="protein sequence ID" value="EOW78941.1"/>
    <property type="molecule type" value="Genomic_DNA"/>
</dbReference>
<feature type="domain" description="PRD" evidence="7">
    <location>
        <begin position="87"/>
        <end position="192"/>
    </location>
</feature>
<accession>R2Y7D2</accession>
<keyword evidence="2" id="KW-0694">RNA-binding</keyword>
<dbReference type="InterPro" id="IPR036634">
    <property type="entry name" value="PRD_sf"/>
</dbReference>
<dbReference type="PANTHER" id="PTHR30185">
    <property type="entry name" value="CRYPTIC BETA-GLUCOSIDE BGL OPERON ANTITERMINATOR"/>
    <property type="match status" value="1"/>
</dbReference>